<evidence type="ECO:0000313" key="1">
    <source>
        <dbReference type="EMBL" id="GFR27065.1"/>
    </source>
</evidence>
<gene>
    <name evidence="1" type="ORF">TNCT_647961</name>
</gene>
<comment type="caution">
    <text evidence="1">The sequence shown here is derived from an EMBL/GenBank/DDBJ whole genome shotgun (WGS) entry which is preliminary data.</text>
</comment>
<dbReference type="AlphaFoldDB" id="A0A8X6HR94"/>
<accession>A0A8X6HR94</accession>
<evidence type="ECO:0000313" key="2">
    <source>
        <dbReference type="Proteomes" id="UP000887116"/>
    </source>
</evidence>
<keyword evidence="2" id="KW-1185">Reference proteome</keyword>
<protein>
    <submittedName>
        <fullName evidence="1">Uncharacterized protein</fullName>
    </submittedName>
</protein>
<reference evidence="1" key="1">
    <citation type="submission" date="2020-07" db="EMBL/GenBank/DDBJ databases">
        <title>Multicomponent nature underlies the extraordinary mechanical properties of spider dragline silk.</title>
        <authorList>
            <person name="Kono N."/>
            <person name="Nakamura H."/>
            <person name="Mori M."/>
            <person name="Yoshida Y."/>
            <person name="Ohtoshi R."/>
            <person name="Malay A.D."/>
            <person name="Moran D.A.P."/>
            <person name="Tomita M."/>
            <person name="Numata K."/>
            <person name="Arakawa K."/>
        </authorList>
    </citation>
    <scope>NUCLEOTIDE SEQUENCE</scope>
</reference>
<name>A0A8X6HR94_TRICU</name>
<sequence>MNNIREALLDDDDVTIPEFNHQAYCLQSQVNEEVNDPNVRLAKKRKLENHKYFILNIQQQNILKYILNKNVSSPDNKGLFSEEDLKNDNEIYGFNYKL</sequence>
<dbReference type="EMBL" id="BMAO01028735">
    <property type="protein sequence ID" value="GFR27065.1"/>
    <property type="molecule type" value="Genomic_DNA"/>
</dbReference>
<dbReference type="Proteomes" id="UP000887116">
    <property type="component" value="Unassembled WGS sequence"/>
</dbReference>
<organism evidence="1 2">
    <name type="scientific">Trichonephila clavata</name>
    <name type="common">Joro spider</name>
    <name type="synonym">Nephila clavata</name>
    <dbReference type="NCBI Taxonomy" id="2740835"/>
    <lineage>
        <taxon>Eukaryota</taxon>
        <taxon>Metazoa</taxon>
        <taxon>Ecdysozoa</taxon>
        <taxon>Arthropoda</taxon>
        <taxon>Chelicerata</taxon>
        <taxon>Arachnida</taxon>
        <taxon>Araneae</taxon>
        <taxon>Araneomorphae</taxon>
        <taxon>Entelegynae</taxon>
        <taxon>Araneoidea</taxon>
        <taxon>Nephilidae</taxon>
        <taxon>Trichonephila</taxon>
    </lineage>
</organism>
<proteinExistence type="predicted"/>